<evidence type="ECO:0000256" key="1">
    <source>
        <dbReference type="SAM" id="Phobius"/>
    </source>
</evidence>
<dbReference type="EMBL" id="LOHS01000145">
    <property type="protein sequence ID" value="OAH10391.1"/>
    <property type="molecule type" value="Genomic_DNA"/>
</dbReference>
<dbReference type="PATRIC" id="fig|1716141.3.peg.6615"/>
<keyword evidence="1" id="KW-1133">Transmembrane helix</keyword>
<dbReference type="AlphaFoldDB" id="A0A177HHH1"/>
<comment type="caution">
    <text evidence="2">The sequence shown here is derived from an EMBL/GenBank/DDBJ whole genome shotgun (WGS) entry which is preliminary data.</text>
</comment>
<feature type="transmembrane region" description="Helical" evidence="1">
    <location>
        <begin position="36"/>
        <end position="58"/>
    </location>
</feature>
<feature type="transmembrane region" description="Helical" evidence="1">
    <location>
        <begin position="64"/>
        <end position="82"/>
    </location>
</feature>
<gene>
    <name evidence="2" type="ORF">STSP_62900</name>
</gene>
<dbReference type="SUPFAM" id="SSF103473">
    <property type="entry name" value="MFS general substrate transporter"/>
    <property type="match status" value="1"/>
</dbReference>
<dbReference type="Proteomes" id="UP000077381">
    <property type="component" value="Unassembled WGS sequence"/>
</dbReference>
<keyword evidence="1" id="KW-0472">Membrane</keyword>
<evidence type="ECO:0000313" key="3">
    <source>
        <dbReference type="Proteomes" id="UP000077381"/>
    </source>
</evidence>
<keyword evidence="1" id="KW-0812">Transmembrane</keyword>
<accession>A0A177HHH1</accession>
<proteinExistence type="predicted"/>
<dbReference type="OrthoDB" id="4326152at2"/>
<keyword evidence="3" id="KW-1185">Reference proteome</keyword>
<sequence>MNGPVSLLTVAVVAAALVIRTAIAELREPGSARAQWAFAMNASAVCAGGVTAAVLGFIGWRSDGYAAVAWAVLAGVLVAFIVDRRPPAG</sequence>
<protein>
    <submittedName>
        <fullName evidence="2">Uncharacterized protein</fullName>
    </submittedName>
</protein>
<name>A0A177HHH1_9ACTN</name>
<organism evidence="2 3">
    <name type="scientific">Streptomyces jeddahensis</name>
    <dbReference type="NCBI Taxonomy" id="1716141"/>
    <lineage>
        <taxon>Bacteria</taxon>
        <taxon>Bacillati</taxon>
        <taxon>Actinomycetota</taxon>
        <taxon>Actinomycetes</taxon>
        <taxon>Kitasatosporales</taxon>
        <taxon>Streptomycetaceae</taxon>
        <taxon>Streptomyces</taxon>
    </lineage>
</organism>
<evidence type="ECO:0000313" key="2">
    <source>
        <dbReference type="EMBL" id="OAH10391.1"/>
    </source>
</evidence>
<reference evidence="2 3" key="1">
    <citation type="submission" date="2015-12" db="EMBL/GenBank/DDBJ databases">
        <title>Genome sequence of Streptomyces sp. G25.</title>
        <authorList>
            <person name="Poehlein A."/>
            <person name="Roettig A."/>
            <person name="Hiessl S."/>
            <person name="Hauschild P."/>
            <person name="Schauer J."/>
            <person name="Madkour M.H."/>
            <person name="Al-Ansari A.M."/>
            <person name="Almakishah N.H."/>
            <person name="Steinbuechel A."/>
            <person name="Daniel R."/>
        </authorList>
    </citation>
    <scope>NUCLEOTIDE SEQUENCE [LARGE SCALE GENOMIC DNA]</scope>
    <source>
        <strain evidence="3">G25(2015)</strain>
    </source>
</reference>
<feature type="transmembrane region" description="Helical" evidence="1">
    <location>
        <begin position="6"/>
        <end position="24"/>
    </location>
</feature>
<dbReference type="InterPro" id="IPR036259">
    <property type="entry name" value="MFS_trans_sf"/>
</dbReference>
<dbReference type="STRING" id="1716141.STSP_62900"/>
<dbReference type="RefSeq" id="WP_067284301.1">
    <property type="nucleotide sequence ID" value="NZ_LOHS01000145.1"/>
</dbReference>